<dbReference type="InterPro" id="IPR044843">
    <property type="entry name" value="Trans_IPPS_bact-type"/>
</dbReference>
<dbReference type="SFLD" id="SFLDG01212">
    <property type="entry name" value="Phytoene_synthase_like"/>
    <property type="match status" value="1"/>
</dbReference>
<accession>H5XKU0</accession>
<feature type="region of interest" description="Disordered" evidence="1">
    <location>
        <begin position="1"/>
        <end position="63"/>
    </location>
</feature>
<dbReference type="NCBIfam" id="TIGR03464">
    <property type="entry name" value="HpnC"/>
    <property type="match status" value="1"/>
</dbReference>
<dbReference type="InterPro" id="IPR017827">
    <property type="entry name" value="HSQ_synthase_HpnC"/>
</dbReference>
<gene>
    <name evidence="2" type="ORF">SaccyDRAFT_3096</name>
</gene>
<keyword evidence="3" id="KW-1185">Reference proteome</keyword>
<evidence type="ECO:0000313" key="2">
    <source>
        <dbReference type="EMBL" id="EHR61935.1"/>
    </source>
</evidence>
<dbReference type="Proteomes" id="UP000002791">
    <property type="component" value="Chromosome"/>
</dbReference>
<organism evidence="2 3">
    <name type="scientific">Saccharomonospora cyanea NA-134</name>
    <dbReference type="NCBI Taxonomy" id="882082"/>
    <lineage>
        <taxon>Bacteria</taxon>
        <taxon>Bacillati</taxon>
        <taxon>Actinomycetota</taxon>
        <taxon>Actinomycetes</taxon>
        <taxon>Pseudonocardiales</taxon>
        <taxon>Pseudonocardiaceae</taxon>
        <taxon>Saccharomonospora</taxon>
    </lineage>
</organism>
<dbReference type="EMBL" id="CM001440">
    <property type="protein sequence ID" value="EHR61935.1"/>
    <property type="molecule type" value="Genomic_DNA"/>
</dbReference>
<dbReference type="SFLD" id="SFLDG01018">
    <property type="entry name" value="Squalene/Phytoene_Synthase_Lik"/>
    <property type="match status" value="1"/>
</dbReference>
<feature type="compositionally biased region" description="Basic and acidic residues" evidence="1">
    <location>
        <begin position="1"/>
        <end position="11"/>
    </location>
</feature>
<protein>
    <submittedName>
        <fullName evidence="2">Squalene synthase HpnC</fullName>
    </submittedName>
</protein>
<dbReference type="GO" id="GO:0004311">
    <property type="term" value="F:geranylgeranyl diphosphate synthase activity"/>
    <property type="evidence" value="ECO:0007669"/>
    <property type="project" value="InterPro"/>
</dbReference>
<dbReference type="Pfam" id="PF00494">
    <property type="entry name" value="SQS_PSY"/>
    <property type="match status" value="1"/>
</dbReference>
<evidence type="ECO:0000313" key="3">
    <source>
        <dbReference type="Proteomes" id="UP000002791"/>
    </source>
</evidence>
<proteinExistence type="predicted"/>
<dbReference type="AlphaFoldDB" id="H5XKU0"/>
<dbReference type="InterPro" id="IPR008949">
    <property type="entry name" value="Isoprenoid_synthase_dom_sf"/>
</dbReference>
<name>H5XKU0_9PSEU</name>
<dbReference type="SFLD" id="SFLDS00005">
    <property type="entry name" value="Isoprenoid_Synthase_Type_I"/>
    <property type="match status" value="1"/>
</dbReference>
<dbReference type="HOGENOM" id="CLU_037269_0_0_11"/>
<dbReference type="STRING" id="882082.SaccyDRAFT_3096"/>
<feature type="compositionally biased region" description="Basic and acidic residues" evidence="1">
    <location>
        <begin position="48"/>
        <end position="57"/>
    </location>
</feature>
<dbReference type="InterPro" id="IPR002060">
    <property type="entry name" value="Squ/phyt_synthse"/>
</dbReference>
<dbReference type="SUPFAM" id="SSF48576">
    <property type="entry name" value="Terpenoid synthases"/>
    <property type="match status" value="1"/>
</dbReference>
<dbReference type="Gene3D" id="1.10.600.10">
    <property type="entry name" value="Farnesyl Diphosphate Synthase"/>
    <property type="match status" value="1"/>
</dbReference>
<evidence type="ECO:0000256" key="1">
    <source>
        <dbReference type="SAM" id="MobiDB-lite"/>
    </source>
</evidence>
<reference evidence="2 3" key="1">
    <citation type="submission" date="2011-11" db="EMBL/GenBank/DDBJ databases">
        <title>The Noncontiguous Finished sequence of Saccharomonospora cyanea NA-134.</title>
        <authorList>
            <consortium name="US DOE Joint Genome Institute"/>
            <person name="Lucas S."/>
            <person name="Han J."/>
            <person name="Lapidus A."/>
            <person name="Cheng J.-F."/>
            <person name="Goodwin L."/>
            <person name="Pitluck S."/>
            <person name="Peters L."/>
            <person name="Ovchinnikova G."/>
            <person name="Lu M."/>
            <person name="Detter J.C."/>
            <person name="Han C."/>
            <person name="Tapia R."/>
            <person name="Land M."/>
            <person name="Hauser L."/>
            <person name="Kyrpides N."/>
            <person name="Ivanova N."/>
            <person name="Pagani I."/>
            <person name="Brambilla E.-M."/>
            <person name="Klenk H.-P."/>
            <person name="Woyke T."/>
        </authorList>
    </citation>
    <scope>NUCLEOTIDE SEQUENCE [LARGE SCALE GENOMIC DNA]</scope>
    <source>
        <strain evidence="2 3">NA-134</strain>
    </source>
</reference>
<dbReference type="eggNOG" id="COG1562">
    <property type="taxonomic scope" value="Bacteria"/>
</dbReference>
<sequence length="340" mass="37124">MDAEARKDRSPDYVTGPESVGTTAEELPSARVRADNETSQMPTLGQPAERDEARPMHAEAAQASPPLERLRARARHENFPVALRVLPPRYRRHLLTLYAFARMVDDIGDAAPGDRLSLLDGVSAQLDRVYSGTAGDDPLYRGLAHTVSMCDLPRSELERLVEANRRDQVVYRYRTFDELLSYCALSANPVGRLVLRVFDSDSERRRLLSDRICSALQVLEHCQDVVEDAYAGRVYLPTVDLERYGVAEDDLVAARAGTGVRAAVALQVQRAVRLLDEGAPLVNDLRGAARLAVAGYVAGGRATARALADAGFDVLARTPRPRRSHVAASLLTSLGSGGVR</sequence>
<dbReference type="PANTHER" id="PTHR31480">
    <property type="entry name" value="BIFUNCTIONAL LYCOPENE CYCLASE/PHYTOENE SYNTHASE"/>
    <property type="match status" value="1"/>
</dbReference>